<comment type="function">
    <text evidence="1">Involved in pre-25S rRNA processing.</text>
</comment>
<accession>A0AA38U9N6</accession>
<sequence>MQEFMALSSFLLASGSKNAAIDAELDSLFQKATTEPQIKAPLPSSSGKPKRKHQDLLPHTAEKTNKKHKAKDSHDLLVPTKKPSKSLKAPKALAKKNDNDGSEGESDDDSELEQTYLSRTVRVKGKKLSKSDHDDGSERDLSVEGENSSSNEEDEEDEPPQHETLTKKQSSKSSSKVPQKYTPPDETPEQRNARTLFVGNLSVEVSQKKSLLKSLQRHILSLITTPSDSSNIRPKIESTRFRSVPFAVPTSTLEQDEEEPSSKKKKSKSSSKARQHDLDRTQSWKKSSTSGDQEAGDAAESENKFLTPAQKKKIAFINQEIHASGSSVNAYIVFAHPLPVSGEATKRRSNLPPLPEVMDPYEAARLAQEACDGSEFMERTLRVDIVSQNPDSALVETQGRVLRTGSDVDPKRCIFVGNLDFESKEEDVRAYFESVISAEKGPRIDGTNGDGDDQDSDSDEDEDEDEGHDEKKKPSKAGGRSKGWVTRVRIIRDKDTQLGKGFAYVQFAERDCVDEILAAALEPGKLKFAKRKLRVERCKTIPEGSFKVKVKSTPSSSRTNDPTSKASASAHPKYPTSVSVPKGDPNLGAKLANLSKEERKNAKATDADRIARRLAKKKSRMAMAVGADGVKVQGKERGRERKHRTNGGGGGASGKGHGVGSATKNKGKALSERALKKRNTKK</sequence>
<evidence type="ECO:0000256" key="4">
    <source>
        <dbReference type="ARBA" id="ARBA00015520"/>
    </source>
</evidence>
<dbReference type="GO" id="GO:0019843">
    <property type="term" value="F:rRNA binding"/>
    <property type="evidence" value="ECO:0007669"/>
    <property type="project" value="TreeGrafter"/>
</dbReference>
<dbReference type="SUPFAM" id="SSF54928">
    <property type="entry name" value="RNA-binding domain, RBD"/>
    <property type="match status" value="1"/>
</dbReference>
<dbReference type="EMBL" id="MU806457">
    <property type="protein sequence ID" value="KAJ3835019.1"/>
    <property type="molecule type" value="Genomic_DNA"/>
</dbReference>
<keyword evidence="6" id="KW-0539">Nucleus</keyword>
<feature type="compositionally biased region" description="Gly residues" evidence="8">
    <location>
        <begin position="646"/>
        <end position="659"/>
    </location>
</feature>
<feature type="compositionally biased region" description="Low complexity" evidence="8">
    <location>
        <begin position="167"/>
        <end position="176"/>
    </location>
</feature>
<dbReference type="SMART" id="SM00360">
    <property type="entry name" value="RRM"/>
    <property type="match status" value="1"/>
</dbReference>
<comment type="caution">
    <text evidence="10">The sequence shown here is derived from an EMBL/GenBank/DDBJ whole genome shotgun (WGS) entry which is preliminary data.</text>
</comment>
<feature type="compositionally biased region" description="Polar residues" evidence="8">
    <location>
        <begin position="222"/>
        <end position="232"/>
    </location>
</feature>
<feature type="region of interest" description="Disordered" evidence="8">
    <location>
        <begin position="440"/>
        <end position="483"/>
    </location>
</feature>
<feature type="domain" description="RRM" evidence="9">
    <location>
        <begin position="412"/>
        <end position="540"/>
    </location>
</feature>
<comment type="subcellular location">
    <subcellularLocation>
        <location evidence="2">Nucleus</location>
        <location evidence="2">Nucleolus</location>
    </subcellularLocation>
</comment>
<keyword evidence="11" id="KW-1185">Reference proteome</keyword>
<evidence type="ECO:0000256" key="7">
    <source>
        <dbReference type="PROSITE-ProRule" id="PRU00176"/>
    </source>
</evidence>
<dbReference type="Proteomes" id="UP001163846">
    <property type="component" value="Unassembled WGS sequence"/>
</dbReference>
<feature type="compositionally biased region" description="Basic and acidic residues" evidence="8">
    <location>
        <begin position="595"/>
        <end position="611"/>
    </location>
</feature>
<dbReference type="GO" id="GO:0000463">
    <property type="term" value="P:maturation of LSU-rRNA from tricistronic rRNA transcript (SSU-rRNA, 5.8S rRNA, LSU-rRNA)"/>
    <property type="evidence" value="ECO:0007669"/>
    <property type="project" value="TreeGrafter"/>
</dbReference>
<evidence type="ECO:0000259" key="9">
    <source>
        <dbReference type="PROSITE" id="PS50102"/>
    </source>
</evidence>
<evidence type="ECO:0000256" key="3">
    <source>
        <dbReference type="ARBA" id="ARBA00007077"/>
    </source>
</evidence>
<feature type="compositionally biased region" description="Basic residues" evidence="8">
    <location>
        <begin position="263"/>
        <end position="273"/>
    </location>
</feature>
<feature type="compositionally biased region" description="Acidic residues" evidence="8">
    <location>
        <begin position="100"/>
        <end position="112"/>
    </location>
</feature>
<evidence type="ECO:0000256" key="8">
    <source>
        <dbReference type="SAM" id="MobiDB-lite"/>
    </source>
</evidence>
<dbReference type="Gene3D" id="3.30.70.330">
    <property type="match status" value="1"/>
</dbReference>
<evidence type="ECO:0000256" key="1">
    <source>
        <dbReference type="ARBA" id="ARBA00002475"/>
    </source>
</evidence>
<proteinExistence type="inferred from homology"/>
<dbReference type="PANTHER" id="PTHR23236:SF25">
    <property type="entry name" value="RNA-BINDING PROTEIN 34"/>
    <property type="match status" value="1"/>
</dbReference>
<feature type="compositionally biased region" description="Acidic residues" evidence="8">
    <location>
        <begin position="450"/>
        <end position="467"/>
    </location>
</feature>
<feature type="region of interest" description="Disordered" evidence="8">
    <location>
        <begin position="32"/>
        <end position="193"/>
    </location>
</feature>
<dbReference type="GO" id="GO:0005730">
    <property type="term" value="C:nucleolus"/>
    <property type="evidence" value="ECO:0007669"/>
    <property type="project" value="UniProtKB-SubCell"/>
</dbReference>
<gene>
    <name evidence="10" type="ORF">F5878DRAFT_727806</name>
</gene>
<evidence type="ECO:0000313" key="11">
    <source>
        <dbReference type="Proteomes" id="UP001163846"/>
    </source>
</evidence>
<dbReference type="InterPro" id="IPR012677">
    <property type="entry name" value="Nucleotide-bd_a/b_plait_sf"/>
</dbReference>
<feature type="compositionally biased region" description="Basic and acidic residues" evidence="8">
    <location>
        <begin position="54"/>
        <end position="64"/>
    </location>
</feature>
<protein>
    <recommendedName>
        <fullName evidence="4">Nucleolar protein 12</fullName>
    </recommendedName>
</protein>
<dbReference type="PROSITE" id="PS50102">
    <property type="entry name" value="RRM"/>
    <property type="match status" value="1"/>
</dbReference>
<dbReference type="InterPro" id="IPR035979">
    <property type="entry name" value="RBD_domain_sf"/>
</dbReference>
<evidence type="ECO:0000313" key="10">
    <source>
        <dbReference type="EMBL" id="KAJ3835019.1"/>
    </source>
</evidence>
<dbReference type="InterPro" id="IPR000504">
    <property type="entry name" value="RRM_dom"/>
</dbReference>
<dbReference type="PANTHER" id="PTHR23236">
    <property type="entry name" value="EUKARYOTIC TRANSLATION INITIATION FACTOR 4B/4H"/>
    <property type="match status" value="1"/>
</dbReference>
<comment type="similarity">
    <text evidence="3">Belongs to the RRM RBM34 family.</text>
</comment>
<dbReference type="AlphaFoldDB" id="A0AA38U9N6"/>
<feature type="compositionally biased region" description="Basic and acidic residues" evidence="8">
    <location>
        <begin position="129"/>
        <end position="142"/>
    </location>
</feature>
<feature type="region of interest" description="Disordered" evidence="8">
    <location>
        <begin position="548"/>
        <end position="682"/>
    </location>
</feature>
<evidence type="ECO:0000256" key="2">
    <source>
        <dbReference type="ARBA" id="ARBA00004604"/>
    </source>
</evidence>
<feature type="region of interest" description="Disordered" evidence="8">
    <location>
        <begin position="222"/>
        <end position="304"/>
    </location>
</feature>
<feature type="compositionally biased region" description="Polar residues" evidence="8">
    <location>
        <begin position="552"/>
        <end position="567"/>
    </location>
</feature>
<name>A0AA38U9N6_9AGAR</name>
<organism evidence="10 11">
    <name type="scientific">Lentinula raphanica</name>
    <dbReference type="NCBI Taxonomy" id="153919"/>
    <lineage>
        <taxon>Eukaryota</taxon>
        <taxon>Fungi</taxon>
        <taxon>Dikarya</taxon>
        <taxon>Basidiomycota</taxon>
        <taxon>Agaricomycotina</taxon>
        <taxon>Agaricomycetes</taxon>
        <taxon>Agaricomycetidae</taxon>
        <taxon>Agaricales</taxon>
        <taxon>Marasmiineae</taxon>
        <taxon>Omphalotaceae</taxon>
        <taxon>Lentinula</taxon>
    </lineage>
</organism>
<reference evidence="10" key="1">
    <citation type="submission" date="2022-08" db="EMBL/GenBank/DDBJ databases">
        <authorList>
            <consortium name="DOE Joint Genome Institute"/>
            <person name="Min B."/>
            <person name="Riley R."/>
            <person name="Sierra-Patev S."/>
            <person name="Naranjo-Ortiz M."/>
            <person name="Looney B."/>
            <person name="Konkel Z."/>
            <person name="Slot J.C."/>
            <person name="Sakamoto Y."/>
            <person name="Steenwyk J.L."/>
            <person name="Rokas A."/>
            <person name="Carro J."/>
            <person name="Camarero S."/>
            <person name="Ferreira P."/>
            <person name="Molpeceres G."/>
            <person name="Ruiz-Duenas F.J."/>
            <person name="Serrano A."/>
            <person name="Henrissat B."/>
            <person name="Drula E."/>
            <person name="Hughes K.W."/>
            <person name="Mata J.L."/>
            <person name="Ishikawa N.K."/>
            <person name="Vargas-Isla R."/>
            <person name="Ushijima S."/>
            <person name="Smith C.A."/>
            <person name="Ahrendt S."/>
            <person name="Andreopoulos W."/>
            <person name="He G."/>
            <person name="Labutti K."/>
            <person name="Lipzen A."/>
            <person name="Ng V."/>
            <person name="Sandor L."/>
            <person name="Barry K."/>
            <person name="Martinez A.T."/>
            <person name="Xiao Y."/>
            <person name="Gibbons J.G."/>
            <person name="Terashima K."/>
            <person name="Hibbett D.S."/>
            <person name="Grigoriev I.V."/>
        </authorList>
    </citation>
    <scope>NUCLEOTIDE SEQUENCE</scope>
    <source>
        <strain evidence="10">TFB9207</strain>
    </source>
</reference>
<keyword evidence="5 7" id="KW-0694">RNA-binding</keyword>
<evidence type="ECO:0000256" key="5">
    <source>
        <dbReference type="ARBA" id="ARBA00022884"/>
    </source>
</evidence>
<evidence type="ECO:0000256" key="6">
    <source>
        <dbReference type="ARBA" id="ARBA00023242"/>
    </source>
</evidence>